<feature type="region of interest" description="Disordered" evidence="1">
    <location>
        <begin position="301"/>
        <end position="347"/>
    </location>
</feature>
<proteinExistence type="predicted"/>
<name>A0A502HJC7_9PSED</name>
<accession>A0A502HJC7</accession>
<evidence type="ECO:0000313" key="2">
    <source>
        <dbReference type="EMBL" id="TPG73754.1"/>
    </source>
</evidence>
<sequence length="347" mass="37706">MVIAQTATVTELTIADETEKYSIPLDTLTSGWKTTSLVATFYDNQTLHTLNTTVEDKTAAVVKAVVSTALSTARIVTGIPAASGEPSLCHDYVYKALRTINEGTTKLMDQSLDEKTRANWVASITHAKSILKFSETYVFDPDKNNKAISISLRDSYIESWIANFSEINAAPQEDKQRFQRLLTTGIQLSAPPPVAALPPSELTEKGIIYREPINATIKVSAGAYDDSKSETIATYSTQIAQLGRYAILPLKNRPFEKNNIAVSFAPNGRLESATYGAESRFEKIATTVSESATAYEGYASKKRSTEAAEDAADASAPLQTVKTETEMLNAKADKIEAERRLTGLGGQ</sequence>
<evidence type="ECO:0000256" key="1">
    <source>
        <dbReference type="SAM" id="MobiDB-lite"/>
    </source>
</evidence>
<organism evidence="2 3">
    <name type="scientific">Pseudomonas mandelii</name>
    <dbReference type="NCBI Taxonomy" id="75612"/>
    <lineage>
        <taxon>Bacteria</taxon>
        <taxon>Pseudomonadati</taxon>
        <taxon>Pseudomonadota</taxon>
        <taxon>Gammaproteobacteria</taxon>
        <taxon>Pseudomonadales</taxon>
        <taxon>Pseudomonadaceae</taxon>
        <taxon>Pseudomonas</taxon>
    </lineage>
</organism>
<gene>
    <name evidence="2" type="ORF">EAH74_32525</name>
</gene>
<dbReference type="AlphaFoldDB" id="A0A502HJC7"/>
<protein>
    <submittedName>
        <fullName evidence="2">Uncharacterized protein</fullName>
    </submittedName>
</protein>
<dbReference type="EMBL" id="RCZA01000029">
    <property type="protein sequence ID" value="TPG73754.1"/>
    <property type="molecule type" value="Genomic_DNA"/>
</dbReference>
<reference evidence="2 3" key="1">
    <citation type="journal article" date="2019" name="Environ. Microbiol.">
        <title>Species interactions and distinct microbial communities in high Arctic permafrost affected cryosols are associated with the CH4 and CO2 gas fluxes.</title>
        <authorList>
            <person name="Altshuler I."/>
            <person name="Hamel J."/>
            <person name="Turney S."/>
            <person name="Magnuson E."/>
            <person name="Levesque R."/>
            <person name="Greer C."/>
            <person name="Whyte L.G."/>
        </authorList>
    </citation>
    <scope>NUCLEOTIDE SEQUENCE [LARGE SCALE GENOMIC DNA]</scope>
    <source>
        <strain evidence="2 3">OWC5</strain>
    </source>
</reference>
<comment type="caution">
    <text evidence="2">The sequence shown here is derived from an EMBL/GenBank/DDBJ whole genome shotgun (WGS) entry which is preliminary data.</text>
</comment>
<dbReference type="Proteomes" id="UP000320914">
    <property type="component" value="Unassembled WGS sequence"/>
</dbReference>
<feature type="compositionally biased region" description="Basic and acidic residues" evidence="1">
    <location>
        <begin position="331"/>
        <end position="341"/>
    </location>
</feature>
<evidence type="ECO:0000313" key="3">
    <source>
        <dbReference type="Proteomes" id="UP000320914"/>
    </source>
</evidence>